<gene>
    <name evidence="1" type="ORF">CC1G_06573</name>
</gene>
<evidence type="ECO:0000313" key="2">
    <source>
        <dbReference type="Proteomes" id="UP000001861"/>
    </source>
</evidence>
<accession>A8N301</accession>
<comment type="caution">
    <text evidence="1">The sequence shown here is derived from an EMBL/GenBank/DDBJ whole genome shotgun (WGS) entry which is preliminary data.</text>
</comment>
<dbReference type="eggNOG" id="ENOG502SJ68">
    <property type="taxonomic scope" value="Eukaryota"/>
</dbReference>
<dbReference type="STRING" id="240176.A8N301"/>
<dbReference type="GeneID" id="6005663"/>
<dbReference type="Proteomes" id="UP000001861">
    <property type="component" value="Unassembled WGS sequence"/>
</dbReference>
<evidence type="ECO:0008006" key="3">
    <source>
        <dbReference type="Google" id="ProtNLM"/>
    </source>
</evidence>
<reference evidence="1 2" key="1">
    <citation type="journal article" date="2010" name="Proc. Natl. Acad. Sci. U.S.A.">
        <title>Insights into evolution of multicellular fungi from the assembled chromosomes of the mushroom Coprinopsis cinerea (Coprinus cinereus).</title>
        <authorList>
            <person name="Stajich J.E."/>
            <person name="Wilke S.K."/>
            <person name="Ahren D."/>
            <person name="Au C.H."/>
            <person name="Birren B.W."/>
            <person name="Borodovsky M."/>
            <person name="Burns C."/>
            <person name="Canback B."/>
            <person name="Casselton L.A."/>
            <person name="Cheng C.K."/>
            <person name="Deng J."/>
            <person name="Dietrich F.S."/>
            <person name="Fargo D.C."/>
            <person name="Farman M.L."/>
            <person name="Gathman A.C."/>
            <person name="Goldberg J."/>
            <person name="Guigo R."/>
            <person name="Hoegger P.J."/>
            <person name="Hooker J.B."/>
            <person name="Huggins A."/>
            <person name="James T.Y."/>
            <person name="Kamada T."/>
            <person name="Kilaru S."/>
            <person name="Kodira C."/>
            <person name="Kues U."/>
            <person name="Kupfer D."/>
            <person name="Kwan H.S."/>
            <person name="Lomsadze A."/>
            <person name="Li W."/>
            <person name="Lilly W.W."/>
            <person name="Ma L.J."/>
            <person name="Mackey A.J."/>
            <person name="Manning G."/>
            <person name="Martin F."/>
            <person name="Muraguchi H."/>
            <person name="Natvig D.O."/>
            <person name="Palmerini H."/>
            <person name="Ramesh M.A."/>
            <person name="Rehmeyer C.J."/>
            <person name="Roe B.A."/>
            <person name="Shenoy N."/>
            <person name="Stanke M."/>
            <person name="Ter-Hovhannisyan V."/>
            <person name="Tunlid A."/>
            <person name="Velagapudi R."/>
            <person name="Vision T.J."/>
            <person name="Zeng Q."/>
            <person name="Zolan M.E."/>
            <person name="Pukkila P.J."/>
        </authorList>
    </citation>
    <scope>NUCLEOTIDE SEQUENCE [LARGE SCALE GENOMIC DNA]</scope>
    <source>
        <strain evidence="2">Okayama-7 / 130 / ATCC MYA-4618 / FGSC 9003</strain>
    </source>
</reference>
<protein>
    <recommendedName>
        <fullName evidence="3">F-box domain-containing protein</fullName>
    </recommendedName>
</protein>
<name>A8N301_COPC7</name>
<organism evidence="1 2">
    <name type="scientific">Coprinopsis cinerea (strain Okayama-7 / 130 / ATCC MYA-4618 / FGSC 9003)</name>
    <name type="common">Inky cap fungus</name>
    <name type="synonym">Hormographiella aspergillata</name>
    <dbReference type="NCBI Taxonomy" id="240176"/>
    <lineage>
        <taxon>Eukaryota</taxon>
        <taxon>Fungi</taxon>
        <taxon>Dikarya</taxon>
        <taxon>Basidiomycota</taxon>
        <taxon>Agaricomycotina</taxon>
        <taxon>Agaricomycetes</taxon>
        <taxon>Agaricomycetidae</taxon>
        <taxon>Agaricales</taxon>
        <taxon>Agaricineae</taxon>
        <taxon>Psathyrellaceae</taxon>
        <taxon>Coprinopsis</taxon>
    </lineage>
</organism>
<dbReference type="KEGG" id="cci:CC1G_06573"/>
<dbReference type="EMBL" id="AACS02000001">
    <property type="protein sequence ID" value="EAU92562.1"/>
    <property type="molecule type" value="Genomic_DNA"/>
</dbReference>
<dbReference type="AlphaFoldDB" id="A8N301"/>
<dbReference type="OMA" id="TPYDDIP"/>
<dbReference type="RefSeq" id="XP_001829236.1">
    <property type="nucleotide sequence ID" value="XM_001829184.2"/>
</dbReference>
<proteinExistence type="predicted"/>
<dbReference type="OrthoDB" id="2595178at2759"/>
<sequence length="429" mass="48776">MSLETVLLRPRPLARTPGELLLLPLLPVPKPAKHIPAELWIEILGHSLAQEHSFEFKAWGWSLLLVCKTFREIALPLIYAHVRIAELSSLQKFYDKLHAADQKWDSIRRIPYSTPGRWVQSLDLSNLIFESRSQALQLDSILTSLFPLTPCLSSLYINPSFILSRRALYSLAERDGAANLRYIGGLSYTAPQSPTPHNDPFVRLFQCCPNLEHVEIIGQGLEPLDNDYPLHPVVLPPMDDFQPLNLPKLRVLSMLSMHTSPLMLALLYSPLPVLKKLTLTPCDDLPFPNSLVSTFIATHGETLRSLLLFTPKAWPTRLGPSPESLLDDAPNLRHLSLEMPLPTLSISEPHLELQILSIPRPNASFWPVLERMLPYLPNLVMVRARDVRWLRKGISSMAVETGVQGEMRDWKRRLARRRIRLVDGDWNED</sequence>
<keyword evidence="2" id="KW-1185">Reference proteome</keyword>
<dbReference type="InParanoid" id="A8N301"/>
<dbReference type="VEuPathDB" id="FungiDB:CC1G_06573"/>
<evidence type="ECO:0000313" key="1">
    <source>
        <dbReference type="EMBL" id="EAU92562.1"/>
    </source>
</evidence>